<comment type="similarity">
    <text evidence="12 13">Belongs to the CbiM family.</text>
</comment>
<dbReference type="PROSITE" id="PS51257">
    <property type="entry name" value="PROKAR_LIPOPROTEIN"/>
    <property type="match status" value="1"/>
</dbReference>
<evidence type="ECO:0000256" key="4">
    <source>
        <dbReference type="ARBA" id="ARBA00022448"/>
    </source>
</evidence>
<keyword evidence="5 13" id="KW-1003">Cell membrane</keyword>
<dbReference type="FunFam" id="1.10.1760.20:FF:000001">
    <property type="entry name" value="Cobalt transport protein CbiM"/>
    <property type="match status" value="1"/>
</dbReference>
<keyword evidence="6 13" id="KW-0169">Cobalamin biosynthesis</keyword>
<keyword evidence="10 13" id="KW-0472">Membrane</keyword>
<evidence type="ECO:0000256" key="11">
    <source>
        <dbReference type="ARBA" id="ARBA00023285"/>
    </source>
</evidence>
<protein>
    <recommendedName>
        <fullName evidence="13">Cobalt transport protein CbiM</fullName>
    </recommendedName>
    <alternativeName>
        <fullName evidence="13">Energy-coupling factor transporter probable substrate-capture protein CbiM</fullName>
        <shortName evidence="13">ECF transporter S component CbiM</shortName>
    </alternativeName>
</protein>
<feature type="transmembrane region" description="Helical" evidence="13">
    <location>
        <begin position="214"/>
        <end position="234"/>
    </location>
</feature>
<evidence type="ECO:0000313" key="14">
    <source>
        <dbReference type="EMBL" id="SHE59948.1"/>
    </source>
</evidence>
<feature type="transmembrane region" description="Helical" evidence="13">
    <location>
        <begin position="172"/>
        <end position="193"/>
    </location>
</feature>
<keyword evidence="15" id="KW-1185">Reference proteome</keyword>
<feature type="transmembrane region" description="Helical" evidence="13">
    <location>
        <begin position="141"/>
        <end position="160"/>
    </location>
</feature>
<dbReference type="NCBIfam" id="NF006184">
    <property type="entry name" value="PRK08319.1"/>
    <property type="match status" value="1"/>
</dbReference>
<dbReference type="GO" id="GO:0015087">
    <property type="term" value="F:cobalt ion transmembrane transporter activity"/>
    <property type="evidence" value="ECO:0007669"/>
    <property type="project" value="UniProtKB-UniRule"/>
</dbReference>
<dbReference type="InterPro" id="IPR002751">
    <property type="entry name" value="CbiM/NikMN"/>
</dbReference>
<feature type="transmembrane region" description="Helical" evidence="13">
    <location>
        <begin position="43"/>
        <end position="64"/>
    </location>
</feature>
<feature type="transmembrane region" description="Helical" evidence="13">
    <location>
        <begin position="76"/>
        <end position="96"/>
    </location>
</feature>
<name>A0A1M4UTF1_VIBGA</name>
<evidence type="ECO:0000256" key="2">
    <source>
        <dbReference type="ARBA" id="ARBA00004953"/>
    </source>
</evidence>
<dbReference type="NCBIfam" id="TIGR00123">
    <property type="entry name" value="cbiM"/>
    <property type="match status" value="1"/>
</dbReference>
<dbReference type="HAMAP" id="MF_01462">
    <property type="entry name" value="CbiM"/>
    <property type="match status" value="1"/>
</dbReference>
<evidence type="ECO:0000313" key="15">
    <source>
        <dbReference type="Proteomes" id="UP000184159"/>
    </source>
</evidence>
<comment type="subunit">
    <text evidence="13">Forms an energy-coupling factor (ECF) transporter complex composed of an ATP-binding protein (A component, CbiO), a transmembrane protein (T component, CbiQ) and 2 possible substrate-capture proteins (S components, CbiM and CbiN) of unknown stoichimetry.</text>
</comment>
<dbReference type="AlphaFoldDB" id="A0A1M4UTF1"/>
<evidence type="ECO:0000256" key="7">
    <source>
        <dbReference type="ARBA" id="ARBA00022692"/>
    </source>
</evidence>
<evidence type="ECO:0000256" key="10">
    <source>
        <dbReference type="ARBA" id="ARBA00023136"/>
    </source>
</evidence>
<evidence type="ECO:0000256" key="1">
    <source>
        <dbReference type="ARBA" id="ARBA00004429"/>
    </source>
</evidence>
<evidence type="ECO:0000256" key="9">
    <source>
        <dbReference type="ARBA" id="ARBA00023065"/>
    </source>
</evidence>
<gene>
    <name evidence="13" type="primary">cbiM</name>
    <name evidence="14" type="ORF">SAMN02745781_00558</name>
</gene>
<keyword evidence="8 13" id="KW-1133">Transmembrane helix</keyword>
<sequence length="251" mass="26776">MFSQRLFSQLSYKPFGPCLGAVACLMFPISANAMHIMEGFLPPIWALSWWVLFLPFLILSIRKLKHLVANDSDKKVLLALCGAFIFVLSALKLPAVTGSCSHPTGVGLAVVLFGFMVVPLLGGIVLLFQALLLAHGGLSTLGANGMSMAVIGPLVGYALWVTANRLNLRKDIAVFLCAAGADLATYLVTSVQLGLAFPDPQLGMVASVSKFMGVFMLTQVPIAIAEGLLTVLIYEQLSKRALLGKTQGVLR</sequence>
<evidence type="ECO:0000256" key="13">
    <source>
        <dbReference type="HAMAP-Rule" id="MF_01462"/>
    </source>
</evidence>
<evidence type="ECO:0000256" key="8">
    <source>
        <dbReference type="ARBA" id="ARBA00022989"/>
    </source>
</evidence>
<dbReference type="InterPro" id="IPR018024">
    <property type="entry name" value="CbiM"/>
</dbReference>
<comment type="function">
    <text evidence="13">Part of the energy-coupling factor (ECF) transporter complex CbiMNOQ involved in cobalt import.</text>
</comment>
<dbReference type="Gene3D" id="1.10.1760.20">
    <property type="match status" value="1"/>
</dbReference>
<evidence type="ECO:0000256" key="6">
    <source>
        <dbReference type="ARBA" id="ARBA00022573"/>
    </source>
</evidence>
<dbReference type="GO" id="GO:0009236">
    <property type="term" value="P:cobalamin biosynthetic process"/>
    <property type="evidence" value="ECO:0007669"/>
    <property type="project" value="UniProtKB-UniRule"/>
</dbReference>
<keyword evidence="4 13" id="KW-0813">Transport</keyword>
<dbReference type="Pfam" id="PF01891">
    <property type="entry name" value="CbiM"/>
    <property type="match status" value="1"/>
</dbReference>
<dbReference type="PANTHER" id="PTHR43627:SF1">
    <property type="entry name" value="COBALT TRANSPORT PROTEIN CBIM"/>
    <property type="match status" value="1"/>
</dbReference>
<evidence type="ECO:0000256" key="5">
    <source>
        <dbReference type="ARBA" id="ARBA00022475"/>
    </source>
</evidence>
<dbReference type="Proteomes" id="UP000184159">
    <property type="component" value="Unassembled WGS sequence"/>
</dbReference>
<keyword evidence="9 13" id="KW-0406">Ion transport</keyword>
<proteinExistence type="inferred from homology"/>
<dbReference type="GO" id="GO:0043190">
    <property type="term" value="C:ATP-binding cassette (ABC) transporter complex"/>
    <property type="evidence" value="ECO:0007669"/>
    <property type="project" value="InterPro"/>
</dbReference>
<dbReference type="UniPathway" id="UPA00148"/>
<comment type="pathway">
    <text evidence="2 13">Cofactor biosynthesis; adenosylcobalamin biosynthesis.</text>
</comment>
<organism evidence="14 15">
    <name type="scientific">Vibrio gazogenes DSM 21264 = NBRC 103151</name>
    <dbReference type="NCBI Taxonomy" id="1123492"/>
    <lineage>
        <taxon>Bacteria</taxon>
        <taxon>Pseudomonadati</taxon>
        <taxon>Pseudomonadota</taxon>
        <taxon>Gammaproteobacteria</taxon>
        <taxon>Vibrionales</taxon>
        <taxon>Vibrionaceae</taxon>
        <taxon>Vibrio</taxon>
    </lineage>
</organism>
<keyword evidence="3 13" id="KW-0171">Cobalt transport</keyword>
<keyword evidence="7 13" id="KW-0812">Transmembrane</keyword>
<comment type="subcellular location">
    <subcellularLocation>
        <location evidence="1">Cell inner membrane</location>
        <topology evidence="1">Multi-pass membrane protein</topology>
    </subcellularLocation>
    <subcellularLocation>
        <location evidence="13">Cell membrane</location>
        <topology evidence="13">Multi-pass membrane protein</topology>
    </subcellularLocation>
</comment>
<feature type="transmembrane region" description="Helical" evidence="13">
    <location>
        <begin position="108"/>
        <end position="134"/>
    </location>
</feature>
<accession>A0A1M4UTF1</accession>
<dbReference type="PANTHER" id="PTHR43627">
    <property type="match status" value="1"/>
</dbReference>
<evidence type="ECO:0000256" key="3">
    <source>
        <dbReference type="ARBA" id="ARBA00022426"/>
    </source>
</evidence>
<evidence type="ECO:0000256" key="12">
    <source>
        <dbReference type="ARBA" id="ARBA00060918"/>
    </source>
</evidence>
<keyword evidence="11 13" id="KW-0170">Cobalt</keyword>
<reference evidence="15" key="1">
    <citation type="submission" date="2016-11" db="EMBL/GenBank/DDBJ databases">
        <authorList>
            <person name="Varghese N."/>
            <person name="Submissions S."/>
        </authorList>
    </citation>
    <scope>NUCLEOTIDE SEQUENCE [LARGE SCALE GENOMIC DNA]</scope>
    <source>
        <strain evidence="15">DSM 21264</strain>
    </source>
</reference>
<dbReference type="EMBL" id="FQUH01000002">
    <property type="protein sequence ID" value="SHE59948.1"/>
    <property type="molecule type" value="Genomic_DNA"/>
</dbReference>